<dbReference type="Pfam" id="PF03994">
    <property type="entry name" value="DUF350"/>
    <property type="match status" value="1"/>
</dbReference>
<dbReference type="GO" id="GO:0005886">
    <property type="term" value="C:plasma membrane"/>
    <property type="evidence" value="ECO:0007669"/>
    <property type="project" value="UniProtKB-SubCell"/>
</dbReference>
<comment type="subcellular location">
    <subcellularLocation>
        <location evidence="1">Cell membrane</location>
        <topology evidence="1">Multi-pass membrane protein</topology>
    </subcellularLocation>
</comment>
<evidence type="ECO:0000256" key="7">
    <source>
        <dbReference type="SAM" id="Phobius"/>
    </source>
</evidence>
<keyword evidence="6 7" id="KW-0472">Membrane</keyword>
<dbReference type="PANTHER" id="PTHR40043">
    <property type="entry name" value="UPF0719 INNER MEMBRANE PROTEIN YJFL"/>
    <property type="match status" value="1"/>
</dbReference>
<keyword evidence="4 7" id="KW-0812">Transmembrane</keyword>
<dbReference type="EMBL" id="MFLA01000001">
    <property type="protein sequence ID" value="OGG60764.1"/>
    <property type="molecule type" value="Genomic_DNA"/>
</dbReference>
<evidence type="ECO:0000256" key="1">
    <source>
        <dbReference type="ARBA" id="ARBA00004651"/>
    </source>
</evidence>
<organism evidence="8 9">
    <name type="scientific">Candidatus Kaiserbacteria bacterium RIFCSPHIGHO2_01_FULL_56_24</name>
    <dbReference type="NCBI Taxonomy" id="1798487"/>
    <lineage>
        <taxon>Bacteria</taxon>
        <taxon>Candidatus Kaiseribacteriota</taxon>
    </lineage>
</organism>
<evidence type="ECO:0000256" key="2">
    <source>
        <dbReference type="ARBA" id="ARBA00005779"/>
    </source>
</evidence>
<feature type="transmembrane region" description="Helical" evidence="7">
    <location>
        <begin position="12"/>
        <end position="35"/>
    </location>
</feature>
<accession>A0A1F6DH36</accession>
<evidence type="ECO:0000256" key="3">
    <source>
        <dbReference type="ARBA" id="ARBA00022475"/>
    </source>
</evidence>
<keyword evidence="3" id="KW-1003">Cell membrane</keyword>
<feature type="transmembrane region" description="Helical" evidence="7">
    <location>
        <begin position="111"/>
        <end position="129"/>
    </location>
</feature>
<evidence type="ECO:0008006" key="10">
    <source>
        <dbReference type="Google" id="ProtNLM"/>
    </source>
</evidence>
<dbReference type="InterPro" id="IPR007140">
    <property type="entry name" value="DUF350"/>
</dbReference>
<comment type="similarity">
    <text evidence="2">Belongs to the UPF0719 family.</text>
</comment>
<evidence type="ECO:0000256" key="5">
    <source>
        <dbReference type="ARBA" id="ARBA00022989"/>
    </source>
</evidence>
<evidence type="ECO:0000256" key="4">
    <source>
        <dbReference type="ARBA" id="ARBA00022692"/>
    </source>
</evidence>
<dbReference type="PANTHER" id="PTHR40043:SF1">
    <property type="entry name" value="UPF0719 INNER MEMBRANE PROTEIN YJFL"/>
    <property type="match status" value="1"/>
</dbReference>
<evidence type="ECO:0000313" key="9">
    <source>
        <dbReference type="Proteomes" id="UP000176377"/>
    </source>
</evidence>
<protein>
    <recommendedName>
        <fullName evidence="10">DUF350 domain-containing protein</fullName>
    </recommendedName>
</protein>
<dbReference type="AlphaFoldDB" id="A0A1F6DH36"/>
<reference evidence="8 9" key="1">
    <citation type="journal article" date="2016" name="Nat. Commun.">
        <title>Thousands of microbial genomes shed light on interconnected biogeochemical processes in an aquifer system.</title>
        <authorList>
            <person name="Anantharaman K."/>
            <person name="Brown C.T."/>
            <person name="Hug L.A."/>
            <person name="Sharon I."/>
            <person name="Castelle C.J."/>
            <person name="Probst A.J."/>
            <person name="Thomas B.C."/>
            <person name="Singh A."/>
            <person name="Wilkins M.J."/>
            <person name="Karaoz U."/>
            <person name="Brodie E.L."/>
            <person name="Williams K.H."/>
            <person name="Hubbard S.S."/>
            <person name="Banfield J.F."/>
        </authorList>
    </citation>
    <scope>NUCLEOTIDE SEQUENCE [LARGE SCALE GENOMIC DNA]</scope>
</reference>
<dbReference type="Proteomes" id="UP000176377">
    <property type="component" value="Unassembled WGS sequence"/>
</dbReference>
<feature type="transmembrane region" description="Helical" evidence="7">
    <location>
        <begin position="47"/>
        <end position="70"/>
    </location>
</feature>
<evidence type="ECO:0000256" key="6">
    <source>
        <dbReference type="ARBA" id="ARBA00023136"/>
    </source>
</evidence>
<feature type="transmembrane region" description="Helical" evidence="7">
    <location>
        <begin position="76"/>
        <end position="99"/>
    </location>
</feature>
<name>A0A1F6DH36_9BACT</name>
<proteinExistence type="inferred from homology"/>
<sequence>MPDLIQPIANTALWLLVSIVLTIISLKIYMWLTPYDDLGLIRSGNKAVAYSLGGVVLGLVLPLAAVIIHTGTLTQLAVWSLVALGLQVLLLISEVVLMPGCRKEMKGGNEACGLWLGAVSLAGGILVAACNVP</sequence>
<keyword evidence="5 7" id="KW-1133">Transmembrane helix</keyword>
<evidence type="ECO:0000313" key="8">
    <source>
        <dbReference type="EMBL" id="OGG60764.1"/>
    </source>
</evidence>
<gene>
    <name evidence="8" type="ORF">A2765_01460</name>
</gene>
<comment type="caution">
    <text evidence="8">The sequence shown here is derived from an EMBL/GenBank/DDBJ whole genome shotgun (WGS) entry which is preliminary data.</text>
</comment>